<dbReference type="SUPFAM" id="SSF53448">
    <property type="entry name" value="Nucleotide-diphospho-sugar transferases"/>
    <property type="match status" value="1"/>
</dbReference>
<keyword evidence="3" id="KW-1185">Reference proteome</keyword>
<dbReference type="Proteomes" id="UP000632273">
    <property type="component" value="Unassembled WGS sequence"/>
</dbReference>
<dbReference type="PANTHER" id="PTHR43685:SF2">
    <property type="entry name" value="GLYCOSYLTRANSFERASE 2-LIKE DOMAIN-CONTAINING PROTEIN"/>
    <property type="match status" value="1"/>
</dbReference>
<dbReference type="PANTHER" id="PTHR43685">
    <property type="entry name" value="GLYCOSYLTRANSFERASE"/>
    <property type="match status" value="1"/>
</dbReference>
<dbReference type="InterPro" id="IPR050834">
    <property type="entry name" value="Glycosyltransf_2"/>
</dbReference>
<dbReference type="EMBL" id="BMHT01000003">
    <property type="protein sequence ID" value="GGF06613.1"/>
    <property type="molecule type" value="Genomic_DNA"/>
</dbReference>
<name>A0ABQ1TY53_9BACT</name>
<evidence type="ECO:0000313" key="3">
    <source>
        <dbReference type="Proteomes" id="UP000632273"/>
    </source>
</evidence>
<gene>
    <name evidence="2" type="ORF">GCM10011383_17090</name>
</gene>
<dbReference type="RefSeq" id="WP_188813140.1">
    <property type="nucleotide sequence ID" value="NZ_BMHT01000003.1"/>
</dbReference>
<evidence type="ECO:0000259" key="1">
    <source>
        <dbReference type="Pfam" id="PF00535"/>
    </source>
</evidence>
<dbReference type="InterPro" id="IPR001173">
    <property type="entry name" value="Glyco_trans_2-like"/>
</dbReference>
<reference evidence="3" key="1">
    <citation type="journal article" date="2019" name="Int. J. Syst. Evol. Microbiol.">
        <title>The Global Catalogue of Microorganisms (GCM) 10K type strain sequencing project: providing services to taxonomists for standard genome sequencing and annotation.</title>
        <authorList>
            <consortium name="The Broad Institute Genomics Platform"/>
            <consortium name="The Broad Institute Genome Sequencing Center for Infectious Disease"/>
            <person name="Wu L."/>
            <person name="Ma J."/>
        </authorList>
    </citation>
    <scope>NUCLEOTIDE SEQUENCE [LARGE SCALE GENOMIC DNA]</scope>
    <source>
        <strain evidence="3">CGMCC 1.15197</strain>
    </source>
</reference>
<dbReference type="Gene3D" id="3.90.550.10">
    <property type="entry name" value="Spore Coat Polysaccharide Biosynthesis Protein SpsA, Chain A"/>
    <property type="match status" value="1"/>
</dbReference>
<accession>A0ABQ1TY53</accession>
<evidence type="ECO:0000313" key="2">
    <source>
        <dbReference type="EMBL" id="GGF06613.1"/>
    </source>
</evidence>
<protein>
    <recommendedName>
        <fullName evidence="1">Glycosyltransferase 2-like domain-containing protein</fullName>
    </recommendedName>
</protein>
<dbReference type="CDD" id="cd00761">
    <property type="entry name" value="Glyco_tranf_GTA_type"/>
    <property type="match status" value="1"/>
</dbReference>
<dbReference type="Pfam" id="PF00535">
    <property type="entry name" value="Glycos_transf_2"/>
    <property type="match status" value="1"/>
</dbReference>
<comment type="caution">
    <text evidence="2">The sequence shown here is derived from an EMBL/GenBank/DDBJ whole genome shotgun (WGS) entry which is preliminary data.</text>
</comment>
<dbReference type="InterPro" id="IPR029044">
    <property type="entry name" value="Nucleotide-diphossugar_trans"/>
</dbReference>
<organism evidence="2 3">
    <name type="scientific">Hymenobacter cavernae</name>
    <dbReference type="NCBI Taxonomy" id="2044852"/>
    <lineage>
        <taxon>Bacteria</taxon>
        <taxon>Pseudomonadati</taxon>
        <taxon>Bacteroidota</taxon>
        <taxon>Cytophagia</taxon>
        <taxon>Cytophagales</taxon>
        <taxon>Hymenobacteraceae</taxon>
        <taxon>Hymenobacter</taxon>
    </lineage>
</organism>
<feature type="domain" description="Glycosyltransferase 2-like" evidence="1">
    <location>
        <begin position="4"/>
        <end position="175"/>
    </location>
</feature>
<sequence length="250" mass="29221">MHFSIITPSHNRRQYLPEAVASVRATVSAPLDFSYEHLIYENGSTDGSAEWLRNLGQDGPPLRFWTHPERILAGPARNRLVHEAPADTWIVPLDDDDIMLQRTLFHYGSLVEQYRDQQWFVADFLRMDEERRYLPNEDYYTWKFDSPTEMLQAIFKAEHFIQGNVCYSRTLFDQVGGYDEEIKMAEDLDLYVRFLLAGHLPVLSPHISHLHRFHTSNVSIGVDGDKHNEDLRVIYDKYAEQLKKLGIERP</sequence>
<proteinExistence type="predicted"/>